<dbReference type="RefSeq" id="WP_176613383.1">
    <property type="nucleotide sequence ID" value="NZ_JABXXR010000043.1"/>
</dbReference>
<evidence type="ECO:0000256" key="1">
    <source>
        <dbReference type="SAM" id="SignalP"/>
    </source>
</evidence>
<dbReference type="EMBL" id="JABXXR010000043">
    <property type="protein sequence ID" value="NVN40416.1"/>
    <property type="molecule type" value="Genomic_DNA"/>
</dbReference>
<dbReference type="Proteomes" id="UP000585665">
    <property type="component" value="Unassembled WGS sequence"/>
</dbReference>
<dbReference type="PROSITE" id="PS50213">
    <property type="entry name" value="FAS1"/>
    <property type="match status" value="1"/>
</dbReference>
<comment type="caution">
    <text evidence="3">The sequence shown here is derived from an EMBL/GenBank/DDBJ whole genome shotgun (WGS) entry which is preliminary data.</text>
</comment>
<dbReference type="InterPro" id="IPR036378">
    <property type="entry name" value="FAS1_dom_sf"/>
</dbReference>
<dbReference type="SUPFAM" id="SSF82153">
    <property type="entry name" value="FAS1 domain"/>
    <property type="match status" value="1"/>
</dbReference>
<dbReference type="PROSITE" id="PS51257">
    <property type="entry name" value="PROKAR_LIPOPROTEIN"/>
    <property type="match status" value="1"/>
</dbReference>
<dbReference type="Gene3D" id="2.30.180.10">
    <property type="entry name" value="FAS1 domain"/>
    <property type="match status" value="1"/>
</dbReference>
<evidence type="ECO:0000313" key="3">
    <source>
        <dbReference type="EMBL" id="NVN40416.1"/>
    </source>
</evidence>
<protein>
    <submittedName>
        <fullName evidence="3">Fasciclin domain-containing protein</fullName>
    </submittedName>
</protein>
<reference evidence="3 4" key="1">
    <citation type="submission" date="2020-06" db="EMBL/GenBank/DDBJ databases">
        <title>Description of novel acetic acid bacteria.</title>
        <authorList>
            <person name="Sombolestani A."/>
        </authorList>
    </citation>
    <scope>NUCLEOTIDE SEQUENCE [LARGE SCALE GENOMIC DNA]</scope>
    <source>
        <strain evidence="3 4">LMG 27010</strain>
    </source>
</reference>
<keyword evidence="4" id="KW-1185">Reference proteome</keyword>
<sequence>MLTPRRVSLPAALALLAALTACESDAHQDSLGVQSRLHADILPTNSVAHAYHPRGGDAPDSPIAYTAPASPSFADRPLDENLRASIELADYVHGLDRTGLMTRLARSGPFTVFAIPNEALETYAGATPPAQLFAASRLPAMTRLLGYTIVRGRWTEARLRKAIARGRMGAIALPTASGDLLTIQTERGTGQLLLANARGATNRLWVRDLAQSNGVLYLTQSVLPPG</sequence>
<dbReference type="Pfam" id="PF02469">
    <property type="entry name" value="Fasciclin"/>
    <property type="match status" value="1"/>
</dbReference>
<proteinExistence type="predicted"/>
<dbReference type="InterPro" id="IPR000782">
    <property type="entry name" value="FAS1_domain"/>
</dbReference>
<evidence type="ECO:0000313" key="4">
    <source>
        <dbReference type="Proteomes" id="UP000585665"/>
    </source>
</evidence>
<feature type="chain" id="PRO_5033051565" evidence="1">
    <location>
        <begin position="27"/>
        <end position="226"/>
    </location>
</feature>
<organism evidence="3 4">
    <name type="scientific">Ameyamaea chiangmaiensis</name>
    <dbReference type="NCBI Taxonomy" id="442969"/>
    <lineage>
        <taxon>Bacteria</taxon>
        <taxon>Pseudomonadati</taxon>
        <taxon>Pseudomonadota</taxon>
        <taxon>Alphaproteobacteria</taxon>
        <taxon>Acetobacterales</taxon>
        <taxon>Acetobacteraceae</taxon>
        <taxon>Ameyamaea</taxon>
    </lineage>
</organism>
<feature type="signal peptide" evidence="1">
    <location>
        <begin position="1"/>
        <end position="26"/>
    </location>
</feature>
<keyword evidence="1" id="KW-0732">Signal</keyword>
<accession>A0A850PDR2</accession>
<gene>
    <name evidence="3" type="ORF">HUK82_07550</name>
</gene>
<feature type="domain" description="FAS1" evidence="2">
    <location>
        <begin position="75"/>
        <end position="223"/>
    </location>
</feature>
<evidence type="ECO:0000259" key="2">
    <source>
        <dbReference type="PROSITE" id="PS50213"/>
    </source>
</evidence>
<name>A0A850PDR2_9PROT</name>
<dbReference type="AlphaFoldDB" id="A0A850PDR2"/>